<dbReference type="InterPro" id="IPR001672">
    <property type="entry name" value="G6P_Isomerase"/>
</dbReference>
<proteinExistence type="inferred from homology"/>
<comment type="caution">
    <text evidence="8">Lacks conserved residue(s) required for the propagation of feature annotation.</text>
</comment>
<dbReference type="AlphaFoldDB" id="A0A1Y3PNL6"/>
<dbReference type="PANTHER" id="PTHR11469:SF1">
    <property type="entry name" value="GLUCOSE-6-PHOSPHATE ISOMERASE"/>
    <property type="match status" value="1"/>
</dbReference>
<dbReference type="PROSITE" id="PS51463">
    <property type="entry name" value="P_GLUCOSE_ISOMERASE_3"/>
    <property type="match status" value="1"/>
</dbReference>
<dbReference type="EC" id="5.3.1.9" evidence="8"/>
<evidence type="ECO:0000256" key="5">
    <source>
        <dbReference type="ARBA" id="ARBA00023152"/>
    </source>
</evidence>
<dbReference type="InterPro" id="IPR018189">
    <property type="entry name" value="Phosphoglucose_isomerase_CS"/>
</dbReference>
<keyword evidence="5 8" id="KW-0324">Glycolysis</keyword>
<keyword evidence="3 8" id="KW-0312">Gluconeogenesis</keyword>
<evidence type="ECO:0000256" key="2">
    <source>
        <dbReference type="ARBA" id="ARBA00006604"/>
    </source>
</evidence>
<dbReference type="CDD" id="cd05015">
    <property type="entry name" value="SIS_PGI_1"/>
    <property type="match status" value="1"/>
</dbReference>
<dbReference type="EMBL" id="LZRT01000070">
    <property type="protein sequence ID" value="OUM87716.1"/>
    <property type="molecule type" value="Genomic_DNA"/>
</dbReference>
<dbReference type="GO" id="GO:0006094">
    <property type="term" value="P:gluconeogenesis"/>
    <property type="evidence" value="ECO:0007669"/>
    <property type="project" value="UniProtKB-UniRule"/>
</dbReference>
<dbReference type="Pfam" id="PF00342">
    <property type="entry name" value="PGI"/>
    <property type="match status" value="1"/>
</dbReference>
<dbReference type="HAMAP" id="MF_00473">
    <property type="entry name" value="G6P_isomerase"/>
    <property type="match status" value="1"/>
</dbReference>
<comment type="pathway">
    <text evidence="1 8 9">Carbohydrate degradation; glycolysis; D-glyceraldehyde 3-phosphate and glycerone phosphate from D-glucose: step 2/4.</text>
</comment>
<comment type="function">
    <text evidence="8">Catalyzes the reversible isomerization of glucose-6-phosphate to fructose-6-phosphate.</text>
</comment>
<dbReference type="UniPathway" id="UPA00109">
    <property type="reaction ID" value="UER00181"/>
</dbReference>
<evidence type="ECO:0000256" key="3">
    <source>
        <dbReference type="ARBA" id="ARBA00022432"/>
    </source>
</evidence>
<dbReference type="GO" id="GO:0048029">
    <property type="term" value="F:monosaccharide binding"/>
    <property type="evidence" value="ECO:0007669"/>
    <property type="project" value="TreeGrafter"/>
</dbReference>
<accession>A0A1Y3PNL6</accession>
<keyword evidence="4 8" id="KW-0963">Cytoplasm</keyword>
<evidence type="ECO:0000256" key="4">
    <source>
        <dbReference type="ARBA" id="ARBA00022490"/>
    </source>
</evidence>
<dbReference type="SUPFAM" id="SSF53697">
    <property type="entry name" value="SIS domain"/>
    <property type="match status" value="1"/>
</dbReference>
<evidence type="ECO:0000256" key="9">
    <source>
        <dbReference type="RuleBase" id="RU000612"/>
    </source>
</evidence>
<dbReference type="NCBIfam" id="NF010697">
    <property type="entry name" value="PRK14097.1"/>
    <property type="match status" value="1"/>
</dbReference>
<dbReference type="GO" id="GO:0005829">
    <property type="term" value="C:cytosol"/>
    <property type="evidence" value="ECO:0007669"/>
    <property type="project" value="TreeGrafter"/>
</dbReference>
<dbReference type="InterPro" id="IPR035482">
    <property type="entry name" value="SIS_PGI_2"/>
</dbReference>
<evidence type="ECO:0000256" key="8">
    <source>
        <dbReference type="HAMAP-Rule" id="MF_00473"/>
    </source>
</evidence>
<reference evidence="11" key="1">
    <citation type="submission" date="2016-06" db="EMBL/GenBank/DDBJ databases">
        <authorList>
            <person name="Nascimento L."/>
            <person name="Pereira R.V."/>
            <person name="Martins L.F."/>
            <person name="Quaggio R.B."/>
            <person name="Silva A.M."/>
            <person name="Setubal J.C."/>
        </authorList>
    </citation>
    <scope>NUCLEOTIDE SEQUENCE [LARGE SCALE GENOMIC DNA]</scope>
</reference>
<gene>
    <name evidence="8" type="primary">pgi</name>
    <name evidence="10" type="ORF">BAA01_12955</name>
</gene>
<feature type="active site" evidence="8">
    <location>
        <position position="410"/>
    </location>
</feature>
<comment type="caution">
    <text evidence="10">The sequence shown here is derived from an EMBL/GenBank/DDBJ whole genome shotgun (WGS) entry which is preliminary data.</text>
</comment>
<dbReference type="PROSITE" id="PS00765">
    <property type="entry name" value="P_GLUCOSE_ISOMERASE_1"/>
    <property type="match status" value="1"/>
</dbReference>
<dbReference type="PANTHER" id="PTHR11469">
    <property type="entry name" value="GLUCOSE-6-PHOSPHATE ISOMERASE"/>
    <property type="match status" value="1"/>
</dbReference>
<dbReference type="GO" id="GO:0004347">
    <property type="term" value="F:glucose-6-phosphate isomerase activity"/>
    <property type="evidence" value="ECO:0007669"/>
    <property type="project" value="UniProtKB-UniRule"/>
</dbReference>
<organism evidence="10 11">
    <name type="scientific">Bacillus thermozeamaize</name>
    <dbReference type="NCBI Taxonomy" id="230954"/>
    <lineage>
        <taxon>Bacteria</taxon>
        <taxon>Bacillati</taxon>
        <taxon>Bacillota</taxon>
        <taxon>Bacilli</taxon>
        <taxon>Bacillales</taxon>
        <taxon>Bacillaceae</taxon>
        <taxon>Bacillus</taxon>
    </lineage>
</organism>
<dbReference type="GO" id="GO:0006096">
    <property type="term" value="P:glycolytic process"/>
    <property type="evidence" value="ECO:0007669"/>
    <property type="project" value="UniProtKB-UniRule"/>
</dbReference>
<keyword evidence="6 8" id="KW-0413">Isomerase</keyword>
<dbReference type="FunFam" id="3.40.50.10490:FF:000015">
    <property type="entry name" value="Glucose-6-phosphate isomerase"/>
    <property type="match status" value="1"/>
</dbReference>
<evidence type="ECO:0000313" key="10">
    <source>
        <dbReference type="EMBL" id="OUM87716.1"/>
    </source>
</evidence>
<protein>
    <recommendedName>
        <fullName evidence="8">Glucose-6-phosphate isomerase</fullName>
        <shortName evidence="8">GPI</shortName>
        <ecNumber evidence="8">5.3.1.9</ecNumber>
    </recommendedName>
    <alternativeName>
        <fullName evidence="8">Phosphoglucose isomerase</fullName>
        <shortName evidence="8">PGI</shortName>
    </alternativeName>
    <alternativeName>
        <fullName evidence="8">Phosphohexose isomerase</fullName>
        <shortName evidence="8">PHI</shortName>
    </alternativeName>
</protein>
<dbReference type="GO" id="GO:0051156">
    <property type="term" value="P:glucose 6-phosphate metabolic process"/>
    <property type="evidence" value="ECO:0007669"/>
    <property type="project" value="TreeGrafter"/>
</dbReference>
<dbReference type="CDD" id="cd05016">
    <property type="entry name" value="SIS_PGI_2"/>
    <property type="match status" value="1"/>
</dbReference>
<evidence type="ECO:0000256" key="7">
    <source>
        <dbReference type="ARBA" id="ARBA00029321"/>
    </source>
</evidence>
<feature type="active site" description="Proton donor" evidence="8">
    <location>
        <position position="275"/>
    </location>
</feature>
<comment type="subcellular location">
    <subcellularLocation>
        <location evidence="8">Cytoplasm</location>
    </subcellularLocation>
</comment>
<dbReference type="UniPathway" id="UPA00138"/>
<evidence type="ECO:0000256" key="6">
    <source>
        <dbReference type="ARBA" id="ARBA00023235"/>
    </source>
</evidence>
<dbReference type="InterPro" id="IPR035476">
    <property type="entry name" value="SIS_PGI_1"/>
</dbReference>
<evidence type="ECO:0000256" key="1">
    <source>
        <dbReference type="ARBA" id="ARBA00004926"/>
    </source>
</evidence>
<dbReference type="GO" id="GO:0097367">
    <property type="term" value="F:carbohydrate derivative binding"/>
    <property type="evidence" value="ECO:0007669"/>
    <property type="project" value="InterPro"/>
</dbReference>
<sequence>MGQLILDDAMALPFVDGSQLERLQPQVSVIHRALHERQESGLGWVDYPLREENAYISRILETADMVRRQADVLLVIGIGGSYIGSRAAIEMLPTDGPAILYAGYQLSSLHLVQVMGALQGKDVFVNVISKSGATLEPSLVFRIIWPHLVERYGEAEAARRILVTTGSCGPLRKQAEQAGFPIFSLPEDIGGRYSVLTAVGLLPMAVAGIDINAVMRGARDAALRFQEPDLSVNPAYRYAVYRNLFYRQGKIIELLITYEPSLYALSEWWKQLFSESEGKHGQGIFPTAAQFTTDLHSLGQYIQQGRRLLFETIVDIHKLPVSVKIPKGKGNDDGLDFLADQTLDWVNRKALEATRLAHADGGVPNLVVRLPELNAYWFGQLIYFFQKACAMSGYLAGVNPFDQPGVEAYKQYLSAILGRPGYETLQKDLEQRLQRMGHRNG</sequence>
<comment type="similarity">
    <text evidence="2 8 9">Belongs to the GPI family.</text>
</comment>
<dbReference type="PRINTS" id="PR00662">
    <property type="entry name" value="G6PISOMERASE"/>
</dbReference>
<comment type="catalytic activity">
    <reaction evidence="7 8 9">
        <text>alpha-D-glucose 6-phosphate = beta-D-fructose 6-phosphate</text>
        <dbReference type="Rhea" id="RHEA:11816"/>
        <dbReference type="ChEBI" id="CHEBI:57634"/>
        <dbReference type="ChEBI" id="CHEBI:58225"/>
        <dbReference type="EC" id="5.3.1.9"/>
    </reaction>
</comment>
<dbReference type="InterPro" id="IPR046348">
    <property type="entry name" value="SIS_dom_sf"/>
</dbReference>
<dbReference type="Proteomes" id="UP000196475">
    <property type="component" value="Unassembled WGS sequence"/>
</dbReference>
<comment type="pathway">
    <text evidence="8">Carbohydrate biosynthesis; gluconeogenesis.</text>
</comment>
<name>A0A1Y3PNL6_9BACI</name>
<evidence type="ECO:0000313" key="11">
    <source>
        <dbReference type="Proteomes" id="UP000196475"/>
    </source>
</evidence>
<dbReference type="Gene3D" id="3.40.50.10490">
    <property type="entry name" value="Glucose-6-phosphate isomerase like protein, domain 1"/>
    <property type="match status" value="2"/>
</dbReference>
<dbReference type="FunFam" id="3.40.50.10490:FF:000016">
    <property type="entry name" value="Glucose-6-phosphate isomerase"/>
    <property type="match status" value="1"/>
</dbReference>